<feature type="region of interest" description="Disordered" evidence="1">
    <location>
        <begin position="98"/>
        <end position="133"/>
    </location>
</feature>
<evidence type="ECO:0000256" key="1">
    <source>
        <dbReference type="SAM" id="MobiDB-lite"/>
    </source>
</evidence>
<dbReference type="EMBL" id="QPJC01000012">
    <property type="protein sequence ID" value="RCW40131.1"/>
    <property type="molecule type" value="Genomic_DNA"/>
</dbReference>
<feature type="transmembrane region" description="Helical" evidence="2">
    <location>
        <begin position="242"/>
        <end position="260"/>
    </location>
</feature>
<keyword evidence="2" id="KW-0812">Transmembrane</keyword>
<dbReference type="AlphaFoldDB" id="A0A368VGA2"/>
<name>A0A368VGA2_9ACTN</name>
<evidence type="ECO:0000313" key="4">
    <source>
        <dbReference type="Proteomes" id="UP000253495"/>
    </source>
</evidence>
<feature type="region of interest" description="Disordered" evidence="1">
    <location>
        <begin position="266"/>
        <end position="314"/>
    </location>
</feature>
<proteinExistence type="predicted"/>
<sequence>MSKTAQQKNGHGCGLAIGIMFVLYVIVFGATDGFGLGSDTQFYGDESDRYSEYRTYTGQPIPRFSAADSRRLSQALSDSEERYGICFGWKLTDGSKDAAGSYDPDSGQEAESDPPSSFDRGSSRGPTTPASTCPRWVEARVTVAYTSESSEDWSGVELEVAGSDNFESYELPFDNNSFADLGIDAETFIDQPVTTTGHAALALPLLMTENGTLDPKPVRASSDAPPQPLPPASSGMRGLGTWLWLGFLGLLTVSATVLGFRARAHRKPVPTTPAGPPGPPPGPPPGSSPPQGFPPGPPPRQPPQPGAPPTPGRH</sequence>
<comment type="caution">
    <text evidence="3">The sequence shown here is derived from an EMBL/GenBank/DDBJ whole genome shotgun (WGS) entry which is preliminary data.</text>
</comment>
<dbReference type="OrthoDB" id="3695060at2"/>
<keyword evidence="4" id="KW-1185">Reference proteome</keyword>
<keyword evidence="2" id="KW-0472">Membrane</keyword>
<feature type="region of interest" description="Disordered" evidence="1">
    <location>
        <begin position="212"/>
        <end position="234"/>
    </location>
</feature>
<feature type="compositionally biased region" description="Pro residues" evidence="1">
    <location>
        <begin position="270"/>
        <end position="314"/>
    </location>
</feature>
<reference evidence="3 4" key="1">
    <citation type="submission" date="2018-07" db="EMBL/GenBank/DDBJ databases">
        <title>Genomic Encyclopedia of Type Strains, Phase III (KMG-III): the genomes of soil and plant-associated and newly described type strains.</title>
        <authorList>
            <person name="Whitman W."/>
        </authorList>
    </citation>
    <scope>NUCLEOTIDE SEQUENCE [LARGE SCALE GENOMIC DNA]</scope>
    <source>
        <strain evidence="3 4">CECT 8575</strain>
    </source>
</reference>
<accession>A0A368VGA2</accession>
<protein>
    <submittedName>
        <fullName evidence="3">Uncharacterized protein</fullName>
    </submittedName>
</protein>
<organism evidence="3 4">
    <name type="scientific">Halopolyspora algeriensis</name>
    <dbReference type="NCBI Taxonomy" id="1500506"/>
    <lineage>
        <taxon>Bacteria</taxon>
        <taxon>Bacillati</taxon>
        <taxon>Actinomycetota</taxon>
        <taxon>Actinomycetes</taxon>
        <taxon>Actinomycetes incertae sedis</taxon>
        <taxon>Halopolyspora</taxon>
    </lineage>
</organism>
<gene>
    <name evidence="3" type="ORF">DFQ14_11210</name>
</gene>
<keyword evidence="2" id="KW-1133">Transmembrane helix</keyword>
<evidence type="ECO:0000256" key="2">
    <source>
        <dbReference type="SAM" id="Phobius"/>
    </source>
</evidence>
<evidence type="ECO:0000313" key="3">
    <source>
        <dbReference type="EMBL" id="RCW40131.1"/>
    </source>
</evidence>
<dbReference type="Proteomes" id="UP000253495">
    <property type="component" value="Unassembled WGS sequence"/>
</dbReference>
<feature type="transmembrane region" description="Helical" evidence="2">
    <location>
        <begin position="12"/>
        <end position="31"/>
    </location>
</feature>
<dbReference type="RefSeq" id="WP_114454246.1">
    <property type="nucleotide sequence ID" value="NZ_QPJC01000012.1"/>
</dbReference>